<evidence type="ECO:0000313" key="1">
    <source>
        <dbReference type="EMBL" id="JAC68852.1"/>
    </source>
</evidence>
<accession>A0A061R7D2</accession>
<protein>
    <submittedName>
        <fullName evidence="1">Uncharacterized protein</fullName>
    </submittedName>
</protein>
<proteinExistence type="predicted"/>
<name>A0A061R7D2_9CHLO</name>
<organism evidence="1">
    <name type="scientific">Tetraselmis sp. GSL018</name>
    <dbReference type="NCBI Taxonomy" id="582737"/>
    <lineage>
        <taxon>Eukaryota</taxon>
        <taxon>Viridiplantae</taxon>
        <taxon>Chlorophyta</taxon>
        <taxon>core chlorophytes</taxon>
        <taxon>Chlorodendrophyceae</taxon>
        <taxon>Chlorodendrales</taxon>
        <taxon>Chlorodendraceae</taxon>
        <taxon>Tetraselmis</taxon>
    </lineage>
</organism>
<gene>
    <name evidence="1" type="ORF">TSPGSL018_7782</name>
</gene>
<feature type="non-terminal residue" evidence="1">
    <location>
        <position position="1"/>
    </location>
</feature>
<reference evidence="1" key="1">
    <citation type="submission" date="2014-05" db="EMBL/GenBank/DDBJ databases">
        <title>The transcriptome of the halophilic microalga Tetraselmis sp. GSL018 isolated from the Great Salt Lake, Utah.</title>
        <authorList>
            <person name="Jinkerson R.E."/>
            <person name="D'Adamo S."/>
            <person name="Posewitz M.C."/>
        </authorList>
    </citation>
    <scope>NUCLEOTIDE SEQUENCE</scope>
    <source>
        <strain evidence="1">GSL018</strain>
    </source>
</reference>
<sequence>NRPRGASDEPSGDRARSGRAFAQRVVVVTCYRAATLRLHRYQPPDDGQPWMGRRTQKDKIAGPVPVICSTQKVTQNQISTETTGSWN</sequence>
<dbReference type="EMBL" id="GBEZ01017487">
    <property type="protein sequence ID" value="JAC68852.1"/>
    <property type="molecule type" value="Transcribed_RNA"/>
</dbReference>
<dbReference type="AlphaFoldDB" id="A0A061R7D2"/>